<dbReference type="STRING" id="74873.A0A084WUM7"/>
<dbReference type="GO" id="GO:0005737">
    <property type="term" value="C:cytoplasm"/>
    <property type="evidence" value="ECO:0007669"/>
    <property type="project" value="TreeGrafter"/>
</dbReference>
<dbReference type="PANTHER" id="PTHR18952:SF233">
    <property type="entry name" value="CARBONIC ANHYDRASE 14"/>
    <property type="match status" value="1"/>
</dbReference>
<accession>A0A084WUM7</accession>
<evidence type="ECO:0000259" key="3">
    <source>
        <dbReference type="PROSITE" id="PS51144"/>
    </source>
</evidence>
<evidence type="ECO:0000313" key="6">
    <source>
        <dbReference type="Proteomes" id="UP000030765"/>
    </source>
</evidence>
<sequence length="342" mass="38829">MSQEVHEQNVDQSKSTTSRSGSIENEVLVQSLASTESYLPAPIDLNINKAEQITLGSLQWENYDRKPESVKLTNTGETVILSARWADGVRPSLLGGPLADRRYVFSQLHFHWGPSAMEGSEHTIDGYRLPLELHVVHFDERLGDQKVAESVPGGVLCLSYLFRLQSSVSRFMEPIVNGLKRVRLPNSYTHLEPFPLDQLIHTFSDEYFLYWGSTLAPGPPSTLVPMLWIVSRAQERLGFRQLKHFNHLLNPRMLPLEPTSQAATSHGRHLFHVNSTTPMAVATLRTEPPTKYLQVHRATDRIDVDWNSPEACRRYVALVRKELAKKRNQFDPENCPENRGKS</sequence>
<organism evidence="4">
    <name type="scientific">Anopheles sinensis</name>
    <name type="common">Mosquito</name>
    <dbReference type="NCBI Taxonomy" id="74873"/>
    <lineage>
        <taxon>Eukaryota</taxon>
        <taxon>Metazoa</taxon>
        <taxon>Ecdysozoa</taxon>
        <taxon>Arthropoda</taxon>
        <taxon>Hexapoda</taxon>
        <taxon>Insecta</taxon>
        <taxon>Pterygota</taxon>
        <taxon>Neoptera</taxon>
        <taxon>Endopterygota</taxon>
        <taxon>Diptera</taxon>
        <taxon>Nematocera</taxon>
        <taxon>Culicoidea</taxon>
        <taxon>Culicidae</taxon>
        <taxon>Anophelinae</taxon>
        <taxon>Anopheles</taxon>
    </lineage>
</organism>
<feature type="domain" description="Alpha-carbonic anhydrase" evidence="3">
    <location>
        <begin position="15"/>
        <end position="288"/>
    </location>
</feature>
<dbReference type="SMART" id="SM01057">
    <property type="entry name" value="Carb_anhydrase"/>
    <property type="match status" value="1"/>
</dbReference>
<evidence type="ECO:0000313" key="4">
    <source>
        <dbReference type="EMBL" id="KFB53921.1"/>
    </source>
</evidence>
<dbReference type="PROSITE" id="PS51144">
    <property type="entry name" value="ALPHA_CA_2"/>
    <property type="match status" value="1"/>
</dbReference>
<proteinExistence type="inferred from homology"/>
<dbReference type="InterPro" id="IPR001148">
    <property type="entry name" value="CA_dom"/>
</dbReference>
<dbReference type="EMBL" id="KE525423">
    <property type="protein sequence ID" value="KFB53921.1"/>
    <property type="molecule type" value="Genomic_DNA"/>
</dbReference>
<dbReference type="InterPro" id="IPR036398">
    <property type="entry name" value="CA_dom_sf"/>
</dbReference>
<name>A0A084WUM7_ANOSI</name>
<dbReference type="VEuPathDB" id="VectorBase:ASIS014551"/>
<feature type="region of interest" description="Disordered" evidence="2">
    <location>
        <begin position="1"/>
        <end position="22"/>
    </location>
</feature>
<feature type="compositionally biased region" description="Polar residues" evidence="2">
    <location>
        <begin position="10"/>
        <end position="22"/>
    </location>
</feature>
<dbReference type="AlphaFoldDB" id="A0A084WUM7"/>
<reference evidence="5" key="2">
    <citation type="submission" date="2020-05" db="UniProtKB">
        <authorList>
            <consortium name="EnsemblMetazoa"/>
        </authorList>
    </citation>
    <scope>IDENTIFICATION</scope>
</reference>
<gene>
    <name evidence="4" type="ORF">ZHAS_00022163</name>
</gene>
<dbReference type="EnsemblMetazoa" id="ASIC022163-RA">
    <property type="protein sequence ID" value="ASIC022163-PA"/>
    <property type="gene ID" value="ASIC022163"/>
</dbReference>
<evidence type="ECO:0000256" key="2">
    <source>
        <dbReference type="SAM" id="MobiDB-lite"/>
    </source>
</evidence>
<evidence type="ECO:0000256" key="1">
    <source>
        <dbReference type="ARBA" id="ARBA00010718"/>
    </source>
</evidence>
<dbReference type="Proteomes" id="UP000030765">
    <property type="component" value="Unassembled WGS sequence"/>
</dbReference>
<dbReference type="GO" id="GO:0008270">
    <property type="term" value="F:zinc ion binding"/>
    <property type="evidence" value="ECO:0007669"/>
    <property type="project" value="InterPro"/>
</dbReference>
<protein>
    <submittedName>
        <fullName evidence="4 5">Carbonic anhydrase 8</fullName>
    </submittedName>
</protein>
<dbReference type="GO" id="GO:0004089">
    <property type="term" value="F:carbonate dehydratase activity"/>
    <property type="evidence" value="ECO:0007669"/>
    <property type="project" value="InterPro"/>
</dbReference>
<keyword evidence="6" id="KW-1185">Reference proteome</keyword>
<evidence type="ECO:0000313" key="5">
    <source>
        <dbReference type="EnsemblMetazoa" id="ASIC022163-PA"/>
    </source>
</evidence>
<dbReference type="Gene3D" id="3.10.200.10">
    <property type="entry name" value="Alpha carbonic anhydrase"/>
    <property type="match status" value="1"/>
</dbReference>
<dbReference type="VEuPathDB" id="VectorBase:ASIC022163"/>
<comment type="similarity">
    <text evidence="1">Belongs to the alpha-carbonic anhydrase family.</text>
</comment>
<dbReference type="OMA" id="ELHAVHY"/>
<dbReference type="Pfam" id="PF00194">
    <property type="entry name" value="Carb_anhydrase"/>
    <property type="match status" value="1"/>
</dbReference>
<dbReference type="EMBL" id="ATLV01027100">
    <property type="status" value="NOT_ANNOTATED_CDS"/>
    <property type="molecule type" value="Genomic_DNA"/>
</dbReference>
<dbReference type="PANTHER" id="PTHR18952">
    <property type="entry name" value="CARBONIC ANHYDRASE"/>
    <property type="match status" value="1"/>
</dbReference>
<dbReference type="SUPFAM" id="SSF51069">
    <property type="entry name" value="Carbonic anhydrase"/>
    <property type="match status" value="1"/>
</dbReference>
<dbReference type="OrthoDB" id="429145at2759"/>
<dbReference type="InterPro" id="IPR023561">
    <property type="entry name" value="Carbonic_anhydrase_a-class"/>
</dbReference>
<reference evidence="4 6" key="1">
    <citation type="journal article" date="2014" name="BMC Genomics">
        <title>Genome sequence of Anopheles sinensis provides insight into genetics basis of mosquito competence for malaria parasites.</title>
        <authorList>
            <person name="Zhou D."/>
            <person name="Zhang D."/>
            <person name="Ding G."/>
            <person name="Shi L."/>
            <person name="Hou Q."/>
            <person name="Ye Y."/>
            <person name="Xu Y."/>
            <person name="Zhou H."/>
            <person name="Xiong C."/>
            <person name="Li S."/>
            <person name="Yu J."/>
            <person name="Hong S."/>
            <person name="Yu X."/>
            <person name="Zou P."/>
            <person name="Chen C."/>
            <person name="Chang X."/>
            <person name="Wang W."/>
            <person name="Lv Y."/>
            <person name="Sun Y."/>
            <person name="Ma L."/>
            <person name="Shen B."/>
            <person name="Zhu C."/>
        </authorList>
    </citation>
    <scope>NUCLEOTIDE SEQUENCE [LARGE SCALE GENOMIC DNA]</scope>
</reference>